<keyword evidence="2 9" id="KW-0812">Transmembrane</keyword>
<dbReference type="PANTHER" id="PTHR13481">
    <property type="entry name" value="SREBP REGULATING GENE PROTEIN"/>
    <property type="match status" value="1"/>
</dbReference>
<keyword evidence="11" id="KW-1185">Reference proteome</keyword>
<dbReference type="GO" id="GO:2000640">
    <property type="term" value="P:positive regulation of SREBP signaling pathway"/>
    <property type="evidence" value="ECO:0007669"/>
    <property type="project" value="InterPro"/>
</dbReference>
<dbReference type="GO" id="GO:0000139">
    <property type="term" value="C:Golgi membrane"/>
    <property type="evidence" value="ECO:0007669"/>
    <property type="project" value="UniProtKB-SubCell"/>
</dbReference>
<proteinExistence type="inferred from homology"/>
<keyword evidence="4" id="KW-0333">Golgi apparatus</keyword>
<dbReference type="EMBL" id="CAJPEV010001454">
    <property type="protein sequence ID" value="CAG0892750.1"/>
    <property type="molecule type" value="Genomic_DNA"/>
</dbReference>
<keyword evidence="6" id="KW-0325">Glycoprotein</keyword>
<evidence type="ECO:0000313" key="11">
    <source>
        <dbReference type="Proteomes" id="UP000677054"/>
    </source>
</evidence>
<evidence type="ECO:0000313" key="10">
    <source>
        <dbReference type="EMBL" id="CAD7247446.1"/>
    </source>
</evidence>
<dbReference type="AlphaFoldDB" id="A0A7R9A7D0"/>
<dbReference type="Proteomes" id="UP000677054">
    <property type="component" value="Unassembled WGS sequence"/>
</dbReference>
<comment type="subcellular location">
    <subcellularLocation>
        <location evidence="1">Golgi apparatus membrane</location>
        <topology evidence="1">Single-pass membrane protein</topology>
    </subcellularLocation>
</comment>
<feature type="transmembrane region" description="Helical" evidence="9">
    <location>
        <begin position="25"/>
        <end position="43"/>
    </location>
</feature>
<evidence type="ECO:0000256" key="3">
    <source>
        <dbReference type="ARBA" id="ARBA00022989"/>
    </source>
</evidence>
<evidence type="ECO:0000256" key="1">
    <source>
        <dbReference type="ARBA" id="ARBA00004194"/>
    </source>
</evidence>
<evidence type="ECO:0000256" key="2">
    <source>
        <dbReference type="ARBA" id="ARBA00022692"/>
    </source>
</evidence>
<dbReference type="PANTHER" id="PTHR13481:SF0">
    <property type="entry name" value="SREBP REGULATING GENE PROTEIN"/>
    <property type="match status" value="1"/>
</dbReference>
<dbReference type="InterPro" id="IPR019352">
    <property type="entry name" value="SPRING1"/>
</dbReference>
<dbReference type="Pfam" id="PF10218">
    <property type="entry name" value="SPRING1"/>
    <property type="match status" value="1"/>
</dbReference>
<sequence length="249" mass="27698">MEGDVEAHLVLSWLSAVFRILRKHVVLALIFSFSLTYFLLSVYSHKEVPEAMSDSDVVPHWRNGDEILWKLDEAPENGTDAGAEKERLTCRNSVQGRTIIADDRGTLVSRQVSEPCDRLVLPRVFLLPRGYTCARHEVLPSGCCNAELATTRRYVCESCGTNHCCAIYEFCISCCLHPSQKSLLQSLLTKGSERQSLLFASVTDHFELCLAKCRTSSTSVQHENLYRDPSATHCFGLQPPGPAPPAAKL</sequence>
<dbReference type="EMBL" id="LR900971">
    <property type="protein sequence ID" value="CAD7247446.1"/>
    <property type="molecule type" value="Genomic_DNA"/>
</dbReference>
<keyword evidence="3 9" id="KW-1133">Transmembrane helix</keyword>
<dbReference type="OrthoDB" id="70142at2759"/>
<evidence type="ECO:0000256" key="4">
    <source>
        <dbReference type="ARBA" id="ARBA00023034"/>
    </source>
</evidence>
<evidence type="ECO:0000256" key="9">
    <source>
        <dbReference type="SAM" id="Phobius"/>
    </source>
</evidence>
<evidence type="ECO:0000256" key="8">
    <source>
        <dbReference type="ARBA" id="ARBA00023485"/>
    </source>
</evidence>
<organism evidence="10">
    <name type="scientific">Darwinula stevensoni</name>
    <dbReference type="NCBI Taxonomy" id="69355"/>
    <lineage>
        <taxon>Eukaryota</taxon>
        <taxon>Metazoa</taxon>
        <taxon>Ecdysozoa</taxon>
        <taxon>Arthropoda</taxon>
        <taxon>Crustacea</taxon>
        <taxon>Oligostraca</taxon>
        <taxon>Ostracoda</taxon>
        <taxon>Podocopa</taxon>
        <taxon>Podocopida</taxon>
        <taxon>Darwinulocopina</taxon>
        <taxon>Darwinuloidea</taxon>
        <taxon>Darwinulidae</taxon>
        <taxon>Darwinula</taxon>
    </lineage>
</organism>
<evidence type="ECO:0000256" key="6">
    <source>
        <dbReference type="ARBA" id="ARBA00023180"/>
    </source>
</evidence>
<evidence type="ECO:0000256" key="7">
    <source>
        <dbReference type="ARBA" id="ARBA00023461"/>
    </source>
</evidence>
<keyword evidence="5 9" id="KW-0472">Membrane</keyword>
<reference evidence="10" key="1">
    <citation type="submission" date="2020-11" db="EMBL/GenBank/DDBJ databases">
        <authorList>
            <person name="Tran Van P."/>
        </authorList>
    </citation>
    <scope>NUCLEOTIDE SEQUENCE</scope>
</reference>
<evidence type="ECO:0000256" key="5">
    <source>
        <dbReference type="ARBA" id="ARBA00023136"/>
    </source>
</evidence>
<name>A0A7R9A7D0_9CRUS</name>
<accession>A0A7R9A7D0</accession>
<gene>
    <name evidence="10" type="ORF">DSTB1V02_LOCUS7277</name>
</gene>
<comment type="similarity">
    <text evidence="7">Belongs to the SPRING family.</text>
</comment>
<protein>
    <recommendedName>
        <fullName evidence="8">SREBP regulating gene protein</fullName>
    </recommendedName>
</protein>